<dbReference type="Pfam" id="PF07676">
    <property type="entry name" value="PD40"/>
    <property type="match status" value="2"/>
</dbReference>
<name>A0A401ZDS6_9CHLR</name>
<evidence type="ECO:0008006" key="7">
    <source>
        <dbReference type="Google" id="ProtNLM"/>
    </source>
</evidence>
<keyword evidence="1" id="KW-0853">WD repeat</keyword>
<sequence>MNTPKNTFRPEDIDADIDQLLKTRHQRDHVSHPKARLVSEMKDLYARERYEDESQILDRAWEQLSQQIQRPLAKMAESPEQYQRRREFNQPIVLKSTQKSATKRRLMQVGLGLVAAFVLVSTMVMFTVAQQHRMGVASNHSTPAANHTTSPSGNNASQGHVIFRSQSADGEAWVNWPAAGPRLIEVVTRQNTIFGGTMKIVDAKTNQTYASIPLDSDEQVNMPGSWSPVDDMVAIATNKRVIIVNGQTGQIMTSHWSSTLAFTTPEKPTVALSSMAIPLSYSSTQSHLRALASASSFRGIAWSPDGKSIASSYSSGAAQGNSPSAIDVWNPTTGIVSNSFHTDPGWSVAEISWSSDGKYIAANMSKGLTQNQVVVWNAKTRQIVFQHAVSQELSGSSWQPGTHNLAFSLLVRGNFEGDVMNVWNIDAKALLKTFPGVTASEMAWSPNGNEIAYNTMIGGGKTDVVAILNIKDGQKSSTYQASAPSQHIINIASITWSPDGKYILTCETTTSVPSGNGPQPPRIPSHSVVVWEP</sequence>
<feature type="region of interest" description="Disordered" evidence="3">
    <location>
        <begin position="510"/>
        <end position="533"/>
    </location>
</feature>
<keyword evidence="4" id="KW-0472">Membrane</keyword>
<dbReference type="OrthoDB" id="9815657at2"/>
<dbReference type="InterPro" id="IPR040132">
    <property type="entry name" value="Tex1/THOC3"/>
</dbReference>
<dbReference type="Proteomes" id="UP000287224">
    <property type="component" value="Unassembled WGS sequence"/>
</dbReference>
<dbReference type="InterPro" id="IPR015943">
    <property type="entry name" value="WD40/YVTN_repeat-like_dom_sf"/>
</dbReference>
<dbReference type="PANTHER" id="PTHR22839:SF0">
    <property type="entry name" value="THO COMPLEX SUBUNIT 3"/>
    <property type="match status" value="1"/>
</dbReference>
<keyword evidence="4" id="KW-0812">Transmembrane</keyword>
<dbReference type="SUPFAM" id="SSF82171">
    <property type="entry name" value="DPP6 N-terminal domain-like"/>
    <property type="match status" value="1"/>
</dbReference>
<dbReference type="RefSeq" id="WP_126596123.1">
    <property type="nucleotide sequence ID" value="NZ_BIFQ01000001.1"/>
</dbReference>
<keyword evidence="4" id="KW-1133">Transmembrane helix</keyword>
<proteinExistence type="predicted"/>
<gene>
    <name evidence="5" type="ORF">KDAU_23630</name>
</gene>
<dbReference type="AlphaFoldDB" id="A0A401ZDS6"/>
<dbReference type="EMBL" id="BIFQ01000001">
    <property type="protein sequence ID" value="GCE05034.1"/>
    <property type="molecule type" value="Genomic_DNA"/>
</dbReference>
<feature type="region of interest" description="Disordered" evidence="3">
    <location>
        <begin position="137"/>
        <end position="158"/>
    </location>
</feature>
<dbReference type="Gene3D" id="2.130.10.10">
    <property type="entry name" value="YVTN repeat-like/Quinoprotein amine dehydrogenase"/>
    <property type="match status" value="2"/>
</dbReference>
<organism evidence="5 6">
    <name type="scientific">Dictyobacter aurantiacus</name>
    <dbReference type="NCBI Taxonomy" id="1936993"/>
    <lineage>
        <taxon>Bacteria</taxon>
        <taxon>Bacillati</taxon>
        <taxon>Chloroflexota</taxon>
        <taxon>Ktedonobacteria</taxon>
        <taxon>Ktedonobacterales</taxon>
        <taxon>Dictyobacteraceae</taxon>
        <taxon>Dictyobacter</taxon>
    </lineage>
</organism>
<dbReference type="PANTHER" id="PTHR22839">
    <property type="entry name" value="THO COMPLEX SUBUNIT 3 THO3"/>
    <property type="match status" value="1"/>
</dbReference>
<evidence type="ECO:0000313" key="6">
    <source>
        <dbReference type="Proteomes" id="UP000287224"/>
    </source>
</evidence>
<dbReference type="InterPro" id="IPR011659">
    <property type="entry name" value="WD40"/>
</dbReference>
<protein>
    <recommendedName>
        <fullName evidence="7">Anaphase-promoting complex subunit 4 WD40 domain-containing protein</fullName>
    </recommendedName>
</protein>
<dbReference type="GO" id="GO:0006406">
    <property type="term" value="P:mRNA export from nucleus"/>
    <property type="evidence" value="ECO:0007669"/>
    <property type="project" value="InterPro"/>
</dbReference>
<evidence type="ECO:0000256" key="1">
    <source>
        <dbReference type="ARBA" id="ARBA00022574"/>
    </source>
</evidence>
<reference evidence="6" key="1">
    <citation type="submission" date="2018-12" db="EMBL/GenBank/DDBJ databases">
        <title>Tengunoibacter tsumagoiensis gen. nov., sp. nov., Dictyobacter kobayashii sp. nov., D. alpinus sp. nov., and D. joshuensis sp. nov. and description of Dictyobacteraceae fam. nov. within the order Ktedonobacterales isolated from Tengu-no-mugimeshi.</title>
        <authorList>
            <person name="Wang C.M."/>
            <person name="Zheng Y."/>
            <person name="Sakai Y."/>
            <person name="Toyoda A."/>
            <person name="Minakuchi Y."/>
            <person name="Abe K."/>
            <person name="Yokota A."/>
            <person name="Yabe S."/>
        </authorList>
    </citation>
    <scope>NUCLEOTIDE SEQUENCE [LARGE SCALE GENOMIC DNA]</scope>
    <source>
        <strain evidence="6">S-27</strain>
    </source>
</reference>
<feature type="compositionally biased region" description="Polar residues" evidence="3">
    <location>
        <begin position="138"/>
        <end position="158"/>
    </location>
</feature>
<keyword evidence="2" id="KW-0677">Repeat</keyword>
<evidence type="ECO:0000256" key="4">
    <source>
        <dbReference type="SAM" id="Phobius"/>
    </source>
</evidence>
<evidence type="ECO:0000256" key="2">
    <source>
        <dbReference type="ARBA" id="ARBA00022737"/>
    </source>
</evidence>
<evidence type="ECO:0000256" key="3">
    <source>
        <dbReference type="SAM" id="MobiDB-lite"/>
    </source>
</evidence>
<accession>A0A401ZDS6</accession>
<feature type="transmembrane region" description="Helical" evidence="4">
    <location>
        <begin position="109"/>
        <end position="129"/>
    </location>
</feature>
<evidence type="ECO:0000313" key="5">
    <source>
        <dbReference type="EMBL" id="GCE05034.1"/>
    </source>
</evidence>
<comment type="caution">
    <text evidence="5">The sequence shown here is derived from an EMBL/GenBank/DDBJ whole genome shotgun (WGS) entry which is preliminary data.</text>
</comment>
<keyword evidence="6" id="KW-1185">Reference proteome</keyword>